<evidence type="ECO:0000313" key="2">
    <source>
        <dbReference type="Proteomes" id="UP000190102"/>
    </source>
</evidence>
<dbReference type="NCBIfam" id="TIGR04256">
    <property type="entry name" value="GxxExxY"/>
    <property type="match status" value="1"/>
</dbReference>
<dbReference type="RefSeq" id="WP_078791563.1">
    <property type="nucleotide sequence ID" value="NZ_FUWR01000033.1"/>
</dbReference>
<dbReference type="Proteomes" id="UP000190102">
    <property type="component" value="Unassembled WGS sequence"/>
</dbReference>
<dbReference type="InterPro" id="IPR011604">
    <property type="entry name" value="PDDEXK-like_dom_sf"/>
</dbReference>
<dbReference type="EMBL" id="FUWR01000033">
    <property type="protein sequence ID" value="SKA24318.1"/>
    <property type="molecule type" value="Genomic_DNA"/>
</dbReference>
<organism evidence="1 2">
    <name type="scientific">Trichlorobacter thiogenes</name>
    <dbReference type="NCBI Taxonomy" id="115783"/>
    <lineage>
        <taxon>Bacteria</taxon>
        <taxon>Pseudomonadati</taxon>
        <taxon>Thermodesulfobacteriota</taxon>
        <taxon>Desulfuromonadia</taxon>
        <taxon>Geobacterales</taxon>
        <taxon>Geobacteraceae</taxon>
        <taxon>Trichlorobacter</taxon>
    </lineage>
</organism>
<keyword evidence="2" id="KW-1185">Reference proteome</keyword>
<sequence>MHENELAAKVMDASFLIHRELGPGLLESVYEAVLAKLLADKGLFVERQVAVPVMFQGLTFNEGFRADLIVENKLILELKSVERLQPVHSKQLLTYLRLTGCKLGLLINFGDNLLKDGIKRVANGMPAI</sequence>
<gene>
    <name evidence="1" type="ORF">SAMN02745119_03316</name>
</gene>
<proteinExistence type="predicted"/>
<dbReference type="STRING" id="115783.SAMN02745119_03316"/>
<dbReference type="Gene3D" id="3.90.320.10">
    <property type="match status" value="1"/>
</dbReference>
<accession>A0A1T4S8U0</accession>
<dbReference type="AlphaFoldDB" id="A0A1T4S8U0"/>
<dbReference type="OrthoDB" id="9798792at2"/>
<name>A0A1T4S8U0_9BACT</name>
<reference evidence="2" key="1">
    <citation type="submission" date="2017-02" db="EMBL/GenBank/DDBJ databases">
        <authorList>
            <person name="Varghese N."/>
            <person name="Submissions S."/>
        </authorList>
    </citation>
    <scope>NUCLEOTIDE SEQUENCE [LARGE SCALE GENOMIC DNA]</scope>
    <source>
        <strain evidence="2">ATCC BAA-34</strain>
    </source>
</reference>
<dbReference type="Pfam" id="PF13366">
    <property type="entry name" value="PDDEXK_3"/>
    <property type="match status" value="1"/>
</dbReference>
<protein>
    <submittedName>
        <fullName evidence="1">GxxExxY protein</fullName>
    </submittedName>
</protein>
<evidence type="ECO:0000313" key="1">
    <source>
        <dbReference type="EMBL" id="SKA24318.1"/>
    </source>
</evidence>
<dbReference type="InterPro" id="IPR026350">
    <property type="entry name" value="GxxExxY"/>
</dbReference>